<dbReference type="Gene3D" id="3.40.50.1820">
    <property type="entry name" value="alpha/beta hydrolase"/>
    <property type="match status" value="1"/>
</dbReference>
<dbReference type="InterPro" id="IPR002018">
    <property type="entry name" value="CarbesteraseB"/>
</dbReference>
<evidence type="ECO:0000256" key="1">
    <source>
        <dbReference type="ARBA" id="ARBA00005964"/>
    </source>
</evidence>
<dbReference type="AlphaFoldDB" id="A0A4R2Q4R0"/>
<name>A0A4R2Q4R0_9PSEU</name>
<protein>
    <submittedName>
        <fullName evidence="5">Para-nitrobenzyl esterase</fullName>
    </submittedName>
</protein>
<dbReference type="PANTHER" id="PTHR11559">
    <property type="entry name" value="CARBOXYLESTERASE"/>
    <property type="match status" value="1"/>
</dbReference>
<dbReference type="GO" id="GO:0004104">
    <property type="term" value="F:cholinesterase activity"/>
    <property type="evidence" value="ECO:0007669"/>
    <property type="project" value="InterPro"/>
</dbReference>
<accession>A0A4R2Q4R0</accession>
<sequence>MGEIVHTRSGAVRGVSANGVTSFRGIPYAAPLHGPLRYLAPSPAPSWDGVRDARSFGASVPQPERPQAPRAGTDPECLTVNVWTPRPGAADLPVMVWLHGGGFVGGSATSPDFDGTVLARAGVVLVSMNYRVGYPGFGWVADAPANRGVLDQLTALRWVRDNIAEFCGNPDRVTVFGQSAGATSIVALVASGAADGLFHRAIAQSPGNVFLPTDEARAVSRMITDELGIEPTADALAGVAPEAIHAAQWNPVVVMSADPGAWTHPHSPYAVALDGELLDEQPWAEMRRTGAGRSIELICGAMADEARVFTVGADPAAVDPLRSARSMGLDAAAVRDYRRARPGISDAELSTVLASDGMFRLPAHWCAQAHAGIGGHTYLYEFAWSADPVLGACHGLDVPFVFGVPDGPVAADLFGPVVPDGFDTLSSAIREAWVAFAVTGDPGWPRYQPRDGLARIWQLPPVVRADPMAATAAIWDRATDDR</sequence>
<evidence type="ECO:0000313" key="6">
    <source>
        <dbReference type="Proteomes" id="UP000294911"/>
    </source>
</evidence>
<gene>
    <name evidence="5" type="ORF">EV191_1217</name>
</gene>
<dbReference type="Proteomes" id="UP000294911">
    <property type="component" value="Unassembled WGS sequence"/>
</dbReference>
<dbReference type="Pfam" id="PF00135">
    <property type="entry name" value="COesterase"/>
    <property type="match status" value="1"/>
</dbReference>
<feature type="domain" description="Carboxylesterase type B" evidence="4">
    <location>
        <begin position="3"/>
        <end position="443"/>
    </location>
</feature>
<organism evidence="5 6">
    <name type="scientific">Tamaricihabitans halophyticus</name>
    <dbReference type="NCBI Taxonomy" id="1262583"/>
    <lineage>
        <taxon>Bacteria</taxon>
        <taxon>Bacillati</taxon>
        <taxon>Actinomycetota</taxon>
        <taxon>Actinomycetes</taxon>
        <taxon>Pseudonocardiales</taxon>
        <taxon>Pseudonocardiaceae</taxon>
        <taxon>Tamaricihabitans</taxon>
    </lineage>
</organism>
<dbReference type="OrthoDB" id="4308422at2"/>
<keyword evidence="2" id="KW-0378">Hydrolase</keyword>
<dbReference type="RefSeq" id="WP_132880584.1">
    <property type="nucleotide sequence ID" value="NZ_SLXQ01000021.1"/>
</dbReference>
<evidence type="ECO:0000313" key="5">
    <source>
        <dbReference type="EMBL" id="TCP43610.1"/>
    </source>
</evidence>
<dbReference type="InterPro" id="IPR029058">
    <property type="entry name" value="AB_hydrolase_fold"/>
</dbReference>
<dbReference type="EMBL" id="SLXQ01000021">
    <property type="protein sequence ID" value="TCP43610.1"/>
    <property type="molecule type" value="Genomic_DNA"/>
</dbReference>
<feature type="region of interest" description="Disordered" evidence="3">
    <location>
        <begin position="50"/>
        <end position="75"/>
    </location>
</feature>
<evidence type="ECO:0000259" key="4">
    <source>
        <dbReference type="Pfam" id="PF00135"/>
    </source>
</evidence>
<proteinExistence type="inferred from homology"/>
<dbReference type="InterPro" id="IPR050309">
    <property type="entry name" value="Type-B_Carboxylest/Lipase"/>
</dbReference>
<evidence type="ECO:0000256" key="2">
    <source>
        <dbReference type="ARBA" id="ARBA00022801"/>
    </source>
</evidence>
<evidence type="ECO:0000256" key="3">
    <source>
        <dbReference type="SAM" id="MobiDB-lite"/>
    </source>
</evidence>
<comment type="caution">
    <text evidence="5">The sequence shown here is derived from an EMBL/GenBank/DDBJ whole genome shotgun (WGS) entry which is preliminary data.</text>
</comment>
<reference evidence="5 6" key="1">
    <citation type="submission" date="2019-03" db="EMBL/GenBank/DDBJ databases">
        <title>Genomic Encyclopedia of Type Strains, Phase IV (KMG-IV): sequencing the most valuable type-strain genomes for metagenomic binning, comparative biology and taxonomic classification.</title>
        <authorList>
            <person name="Goeker M."/>
        </authorList>
    </citation>
    <scope>NUCLEOTIDE SEQUENCE [LARGE SCALE GENOMIC DNA]</scope>
    <source>
        <strain evidence="5 6">DSM 45765</strain>
    </source>
</reference>
<dbReference type="PRINTS" id="PR00878">
    <property type="entry name" value="CHOLNESTRASE"/>
</dbReference>
<keyword evidence="6" id="KW-1185">Reference proteome</keyword>
<dbReference type="InterPro" id="IPR000997">
    <property type="entry name" value="Cholinesterase"/>
</dbReference>
<comment type="similarity">
    <text evidence="1">Belongs to the type-B carboxylesterase/lipase family.</text>
</comment>
<dbReference type="SUPFAM" id="SSF53474">
    <property type="entry name" value="alpha/beta-Hydrolases"/>
    <property type="match status" value="1"/>
</dbReference>